<sequence>MRLDDVILNNSELTVGEDCYYDHNKYTYKGVNEEGKHIVSRKNRNEEITKYLDAAPQVPALPLGLYFENKRTKRIGELTDYSQMLGKMYYRLTIYDDVFKGYDLETLGELQDDWELLAENPFSEDGELVEEIDEINSEIRE</sequence>
<reference evidence="1 2" key="1">
    <citation type="submission" date="2021-03" db="EMBL/GenBank/DDBJ databases">
        <title>Antimicrobial resistance genes in bacteria isolated from Japanese honey, and their potential for conferring macrolide and lincosamide resistance in the American foulbrood pathogen Paenibacillus larvae.</title>
        <authorList>
            <person name="Okamoto M."/>
            <person name="Kumagai M."/>
            <person name="Kanamori H."/>
            <person name="Takamatsu D."/>
        </authorList>
    </citation>
    <scope>NUCLEOTIDE SEQUENCE [LARGE SCALE GENOMIC DNA]</scope>
    <source>
        <strain evidence="1 2">J1TS3</strain>
    </source>
</reference>
<comment type="caution">
    <text evidence="1">The sequence shown here is derived from an EMBL/GenBank/DDBJ whole genome shotgun (WGS) entry which is preliminary data.</text>
</comment>
<dbReference type="Proteomes" id="UP000680279">
    <property type="component" value="Unassembled WGS sequence"/>
</dbReference>
<organism evidence="1 2">
    <name type="scientific">Siminovitchia fordii</name>
    <dbReference type="NCBI Taxonomy" id="254759"/>
    <lineage>
        <taxon>Bacteria</taxon>
        <taxon>Bacillati</taxon>
        <taxon>Bacillota</taxon>
        <taxon>Bacilli</taxon>
        <taxon>Bacillales</taxon>
        <taxon>Bacillaceae</taxon>
        <taxon>Siminovitchia</taxon>
    </lineage>
</organism>
<dbReference type="EMBL" id="BOQT01000018">
    <property type="protein sequence ID" value="GIN22573.1"/>
    <property type="molecule type" value="Genomic_DNA"/>
</dbReference>
<accession>A0ABQ4KCH5</accession>
<protein>
    <submittedName>
        <fullName evidence="1">Uncharacterized protein</fullName>
    </submittedName>
</protein>
<keyword evidence="2" id="KW-1185">Reference proteome</keyword>
<name>A0ABQ4KCH5_9BACI</name>
<gene>
    <name evidence="1" type="ORF">J1TS3_37070</name>
</gene>
<dbReference type="RefSeq" id="WP_212963691.1">
    <property type="nucleotide sequence ID" value="NZ_BOQT01000018.1"/>
</dbReference>
<evidence type="ECO:0000313" key="2">
    <source>
        <dbReference type="Proteomes" id="UP000680279"/>
    </source>
</evidence>
<evidence type="ECO:0000313" key="1">
    <source>
        <dbReference type="EMBL" id="GIN22573.1"/>
    </source>
</evidence>
<proteinExistence type="predicted"/>